<feature type="transmembrane region" description="Helical" evidence="9">
    <location>
        <begin position="21"/>
        <end position="46"/>
    </location>
</feature>
<feature type="domain" description="AprE-like long alpha-helical hairpin" evidence="11">
    <location>
        <begin position="93"/>
        <end position="280"/>
    </location>
</feature>
<evidence type="ECO:0000259" key="12">
    <source>
        <dbReference type="Pfam" id="PF26002"/>
    </source>
</evidence>
<keyword evidence="8 9" id="KW-0472">Membrane</keyword>
<evidence type="ECO:0000256" key="6">
    <source>
        <dbReference type="ARBA" id="ARBA00022692"/>
    </source>
</evidence>
<comment type="caution">
    <text evidence="13">The sequence shown here is derived from an EMBL/GenBank/DDBJ whole genome shotgun (WGS) entry which is preliminary data.</text>
</comment>
<dbReference type="Pfam" id="PF25994">
    <property type="entry name" value="HH_AprE"/>
    <property type="match status" value="1"/>
</dbReference>
<keyword evidence="6 9" id="KW-0812">Transmembrane</keyword>
<evidence type="ECO:0000259" key="11">
    <source>
        <dbReference type="Pfam" id="PF25994"/>
    </source>
</evidence>
<keyword evidence="4 9" id="KW-1003">Cell membrane</keyword>
<evidence type="ECO:0000256" key="4">
    <source>
        <dbReference type="ARBA" id="ARBA00022475"/>
    </source>
</evidence>
<evidence type="ECO:0000313" key="13">
    <source>
        <dbReference type="EMBL" id="GFE64763.1"/>
    </source>
</evidence>
<keyword evidence="5 9" id="KW-0997">Cell inner membrane</keyword>
<dbReference type="InterPro" id="IPR011053">
    <property type="entry name" value="Single_hybrid_motif"/>
</dbReference>
<organism evidence="13 14">
    <name type="scientific">Litoreibacter roseus</name>
    <dbReference type="NCBI Taxonomy" id="2601869"/>
    <lineage>
        <taxon>Bacteria</taxon>
        <taxon>Pseudomonadati</taxon>
        <taxon>Pseudomonadota</taxon>
        <taxon>Alphaproteobacteria</taxon>
        <taxon>Rhodobacterales</taxon>
        <taxon>Roseobacteraceae</taxon>
        <taxon>Litoreibacter</taxon>
    </lineage>
</organism>
<keyword evidence="14" id="KW-1185">Reference proteome</keyword>
<dbReference type="Pfam" id="PF26002">
    <property type="entry name" value="Beta-barrel_AprE"/>
    <property type="match status" value="1"/>
</dbReference>
<dbReference type="InterPro" id="IPR010129">
    <property type="entry name" value="T1SS_HlyD"/>
</dbReference>
<name>A0A6N6JEI3_9RHOB</name>
<dbReference type="InterPro" id="IPR058781">
    <property type="entry name" value="HH_AprE-like"/>
</dbReference>
<gene>
    <name evidence="13" type="ORF">KIN_18370</name>
</gene>
<sequence>MSQPQKQPQKWSATKPSIIGFLALFILVGGFGTWGVMANIAGAIIATGRIEVDQNRQVIQHPDGGVVAAIHVGEGDQVSKGDVLIKLDASRLRSELLIVEGQLFELIARAGRLRAERDDLTEITFDRLLLQASQDRPQLQELIDGQQRLFETRIYSAQQAVEQLEKQKAQIGNQVEGIKSQQEALQLQLELLEEELSAQQELLDKGLAQAGRVLGLRREDARLRGTVGELTASAAESETRITEIDLEILRLNTQRKEDAISQLRDLQYREFELRENRLDLQERLARLTITAPVSGLVFGLEVFAERSVIRPADPLMYLVPQDRPLLITGEIDPINIDEVFTGQDVTLRFSTFDARTTPEVFGKVGSISGDAFKDEATGRSFYRIEMELNDGERARLGDVDLVPGMPVEGFIQTGERSPIAYLVKPLTDYFNRAFRES</sequence>
<dbReference type="PANTHER" id="PTHR30386">
    <property type="entry name" value="MEMBRANE FUSION SUBUNIT OF EMRAB-TOLC MULTIDRUG EFFLUX PUMP"/>
    <property type="match status" value="1"/>
</dbReference>
<dbReference type="OrthoDB" id="9810980at2"/>
<evidence type="ECO:0000256" key="1">
    <source>
        <dbReference type="ARBA" id="ARBA00004377"/>
    </source>
</evidence>
<evidence type="ECO:0000256" key="2">
    <source>
        <dbReference type="ARBA" id="ARBA00009477"/>
    </source>
</evidence>
<dbReference type="RefSeq" id="WP_159806199.1">
    <property type="nucleotide sequence ID" value="NZ_BLJE01000002.1"/>
</dbReference>
<dbReference type="PRINTS" id="PR01490">
    <property type="entry name" value="RTXTOXIND"/>
</dbReference>
<dbReference type="InterPro" id="IPR058982">
    <property type="entry name" value="Beta-barrel_AprE"/>
</dbReference>
<dbReference type="NCBIfam" id="TIGR01843">
    <property type="entry name" value="type_I_hlyD"/>
    <property type="match status" value="1"/>
</dbReference>
<dbReference type="GO" id="GO:0015031">
    <property type="term" value="P:protein transport"/>
    <property type="evidence" value="ECO:0007669"/>
    <property type="project" value="InterPro"/>
</dbReference>
<keyword evidence="3 9" id="KW-0813">Transport</keyword>
<evidence type="ECO:0000256" key="10">
    <source>
        <dbReference type="SAM" id="Coils"/>
    </source>
</evidence>
<comment type="similarity">
    <text evidence="2 9">Belongs to the membrane fusion protein (MFP) (TC 8.A.1) family.</text>
</comment>
<evidence type="ECO:0000256" key="8">
    <source>
        <dbReference type="ARBA" id="ARBA00023136"/>
    </source>
</evidence>
<reference evidence="13 14" key="1">
    <citation type="submission" date="2019-12" db="EMBL/GenBank/DDBJ databases">
        <title>Litoreibacter badius sp. nov., a novel bacteriochlorophyll a-containing bacterium in the genus Litoreibacter.</title>
        <authorList>
            <person name="Kanamuro M."/>
            <person name="Takabe Y."/>
            <person name="Mori K."/>
            <person name="Takaichi S."/>
            <person name="Hanada S."/>
        </authorList>
    </citation>
    <scope>NUCLEOTIDE SEQUENCE [LARGE SCALE GENOMIC DNA]</scope>
    <source>
        <strain evidence="13 14">K6</strain>
    </source>
</reference>
<dbReference type="PANTHER" id="PTHR30386:SF17">
    <property type="entry name" value="ALKALINE PROTEASE SECRETION PROTEIN APRE"/>
    <property type="match status" value="1"/>
</dbReference>
<dbReference type="InterPro" id="IPR050739">
    <property type="entry name" value="MFP"/>
</dbReference>
<dbReference type="Proteomes" id="UP000436822">
    <property type="component" value="Unassembled WGS sequence"/>
</dbReference>
<dbReference type="EMBL" id="BLJE01000002">
    <property type="protein sequence ID" value="GFE64763.1"/>
    <property type="molecule type" value="Genomic_DNA"/>
</dbReference>
<evidence type="ECO:0000256" key="7">
    <source>
        <dbReference type="ARBA" id="ARBA00022989"/>
    </source>
</evidence>
<keyword evidence="7 9" id="KW-1133">Transmembrane helix</keyword>
<dbReference type="SUPFAM" id="SSF51230">
    <property type="entry name" value="Single hybrid motif"/>
    <property type="match status" value="1"/>
</dbReference>
<evidence type="ECO:0000256" key="3">
    <source>
        <dbReference type="ARBA" id="ARBA00022448"/>
    </source>
</evidence>
<comment type="subcellular location">
    <subcellularLocation>
        <location evidence="1 9">Cell inner membrane</location>
        <topology evidence="1 9">Single-pass membrane protein</topology>
    </subcellularLocation>
</comment>
<feature type="coiled-coil region" evidence="10">
    <location>
        <begin position="154"/>
        <end position="209"/>
    </location>
</feature>
<evidence type="ECO:0000313" key="14">
    <source>
        <dbReference type="Proteomes" id="UP000436822"/>
    </source>
</evidence>
<feature type="domain" description="AprE-like beta-barrel" evidence="12">
    <location>
        <begin position="325"/>
        <end position="414"/>
    </location>
</feature>
<dbReference type="AlphaFoldDB" id="A0A6N6JEI3"/>
<keyword evidence="10" id="KW-0175">Coiled coil</keyword>
<evidence type="ECO:0000256" key="9">
    <source>
        <dbReference type="RuleBase" id="RU365093"/>
    </source>
</evidence>
<proteinExistence type="inferred from homology"/>
<dbReference type="Gene3D" id="2.40.50.100">
    <property type="match status" value="1"/>
</dbReference>
<dbReference type="GO" id="GO:0005886">
    <property type="term" value="C:plasma membrane"/>
    <property type="evidence" value="ECO:0007669"/>
    <property type="project" value="UniProtKB-SubCell"/>
</dbReference>
<accession>A0A6N6JEI3</accession>
<protein>
    <recommendedName>
        <fullName evidence="9">Membrane fusion protein (MFP) family protein</fullName>
    </recommendedName>
</protein>
<evidence type="ECO:0000256" key="5">
    <source>
        <dbReference type="ARBA" id="ARBA00022519"/>
    </source>
</evidence>